<accession>L2GKW7</accession>
<feature type="domain" description="Transcription factor CBF/NF-Y/archaeal histone" evidence="2">
    <location>
        <begin position="25"/>
        <end position="84"/>
    </location>
</feature>
<gene>
    <name evidence="3" type="ORF">VICG_01819</name>
</gene>
<evidence type="ECO:0000313" key="3">
    <source>
        <dbReference type="EMBL" id="ELA41120.1"/>
    </source>
</evidence>
<sequence length="116" mass="12819">MPGKSGKQDPKEKKADDRDVSTFKPAHIKRIVKVLTKMRVSKDTLRAVSSAITYILLEILDGGKSCCVNEGKKKMSPRHINSAITSDSELSSLLKNYVIQSGGSRQFSLPEVTRKN</sequence>
<dbReference type="SUPFAM" id="SSF47113">
    <property type="entry name" value="Histone-fold"/>
    <property type="match status" value="1"/>
</dbReference>
<evidence type="ECO:0000256" key="1">
    <source>
        <dbReference type="SAM" id="MobiDB-lite"/>
    </source>
</evidence>
<dbReference type="InParanoid" id="L2GKW7"/>
<dbReference type="AlphaFoldDB" id="L2GKW7"/>
<dbReference type="VEuPathDB" id="MicrosporidiaDB:VICG_01819"/>
<feature type="region of interest" description="Disordered" evidence="1">
    <location>
        <begin position="1"/>
        <end position="21"/>
    </location>
</feature>
<dbReference type="EMBL" id="JH370149">
    <property type="protein sequence ID" value="ELA41120.1"/>
    <property type="molecule type" value="Genomic_DNA"/>
</dbReference>
<dbReference type="OMA" id="HECEAEG"/>
<dbReference type="RefSeq" id="XP_007605264.1">
    <property type="nucleotide sequence ID" value="XM_007605202.1"/>
</dbReference>
<proteinExistence type="predicted"/>
<evidence type="ECO:0000313" key="4">
    <source>
        <dbReference type="Proteomes" id="UP000011082"/>
    </source>
</evidence>
<dbReference type="STRING" id="993615.L2GKW7"/>
<dbReference type="Pfam" id="PF00808">
    <property type="entry name" value="CBFD_NFYB_HMF"/>
    <property type="match status" value="1"/>
</dbReference>
<evidence type="ECO:0000259" key="2">
    <source>
        <dbReference type="Pfam" id="PF00808"/>
    </source>
</evidence>
<dbReference type="Gene3D" id="1.10.20.10">
    <property type="entry name" value="Histone, subunit A"/>
    <property type="match status" value="1"/>
</dbReference>
<organism evidence="3 4">
    <name type="scientific">Vittaforma corneae (strain ATCC 50505)</name>
    <name type="common">Microsporidian parasite</name>
    <name type="synonym">Nosema corneum</name>
    <dbReference type="NCBI Taxonomy" id="993615"/>
    <lineage>
        <taxon>Eukaryota</taxon>
        <taxon>Fungi</taxon>
        <taxon>Fungi incertae sedis</taxon>
        <taxon>Microsporidia</taxon>
        <taxon>Nosematidae</taxon>
        <taxon>Vittaforma</taxon>
    </lineage>
</organism>
<reference evidence="4" key="1">
    <citation type="submission" date="2011-05" db="EMBL/GenBank/DDBJ databases">
        <title>The genome sequence of Vittaforma corneae strain ATCC 50505.</title>
        <authorList>
            <consortium name="The Broad Institute Genome Sequencing Platform"/>
            <person name="Cuomo C."/>
            <person name="Didier E."/>
            <person name="Bowers L."/>
            <person name="Young S.K."/>
            <person name="Zeng Q."/>
            <person name="Gargeya S."/>
            <person name="Fitzgerald M."/>
            <person name="Haas B."/>
            <person name="Abouelleil A."/>
            <person name="Alvarado L."/>
            <person name="Arachchi H.M."/>
            <person name="Berlin A."/>
            <person name="Chapman S.B."/>
            <person name="Gearin G."/>
            <person name="Goldberg J."/>
            <person name="Griggs A."/>
            <person name="Gujja S."/>
            <person name="Hansen M."/>
            <person name="Heiman D."/>
            <person name="Howarth C."/>
            <person name="Larimer J."/>
            <person name="Lui A."/>
            <person name="MacDonald P.J.P."/>
            <person name="McCowen C."/>
            <person name="Montmayeur A."/>
            <person name="Murphy C."/>
            <person name="Neiman D."/>
            <person name="Pearson M."/>
            <person name="Priest M."/>
            <person name="Roberts A."/>
            <person name="Saif S."/>
            <person name="Shea T."/>
            <person name="Sisk P."/>
            <person name="Stolte C."/>
            <person name="Sykes S."/>
            <person name="Wortman J."/>
            <person name="Nusbaum C."/>
            <person name="Birren B."/>
        </authorList>
    </citation>
    <scope>NUCLEOTIDE SEQUENCE [LARGE SCALE GENOMIC DNA]</scope>
    <source>
        <strain evidence="4">ATCC 50505</strain>
    </source>
</reference>
<dbReference type="Proteomes" id="UP000011082">
    <property type="component" value="Unassembled WGS sequence"/>
</dbReference>
<dbReference type="InterPro" id="IPR009072">
    <property type="entry name" value="Histone-fold"/>
</dbReference>
<name>L2GKW7_VITCO</name>
<keyword evidence="4" id="KW-1185">Reference proteome</keyword>
<dbReference type="GO" id="GO:0046982">
    <property type="term" value="F:protein heterodimerization activity"/>
    <property type="evidence" value="ECO:0007669"/>
    <property type="project" value="InterPro"/>
</dbReference>
<protein>
    <recommendedName>
        <fullName evidence="2">Transcription factor CBF/NF-Y/archaeal histone domain-containing protein</fullName>
    </recommendedName>
</protein>
<dbReference type="FunCoup" id="L2GKW7">
    <property type="interactions" value="189"/>
</dbReference>
<dbReference type="OrthoDB" id="9421954at2759"/>
<dbReference type="GeneID" id="19882529"/>
<dbReference type="InterPro" id="IPR003958">
    <property type="entry name" value="CBFA_NFYB_domain"/>
</dbReference>
<dbReference type="HOGENOM" id="CLU_062828_6_0_1"/>